<keyword evidence="2" id="KW-1185">Reference proteome</keyword>
<gene>
    <name evidence="1" type="ORF">GCM10010405_55040</name>
</gene>
<sequence>MPSITTWTRLEPRARAGDMRPALEARIHDPLWLLARQWQFGEYLADDAGSPVWIRVRARSDGITAYRPGPLPSAGTPAAPVEAYSPGVPLEALAEREAVPSADLRAAGESGRHLLRLLDAAGLGEVAAAVLRTWKLPPPGAPDDSPATAPEQSAAVRRYLAVMGGRAPDGDLAAEALRPLLPTDEVPPDLRLTAARTAAALPVLRTWLAWHDARYLAAPAGDDAWQPARMEYHFSVGADTGGPLDGTAPGTEVTLVAPEYLGGRLDWSDFVATGPTGLAPEPARAEVAATVLPAPAAFPGMPARRYWEFEDARVSLGAVETAPDDLARMLLAEYATVYSNDWYVVPLDLDAGTLTTVTSVVVGDTFGSALGGPTLMPPPGGGAGDAHWSLFRLSTASGGRHPAFLLPPATAQGLEGEPLEEVLLARDEGANQAWAVEHTVTDAVGAPLDRTRAATPPEEPDPFARGALGYRLMSSVPDHWIPLLPVEVRPGAVRLRRGRLTRPLPDGGREPVPPLGRLLDPGGTLDLYHEEVPREGAVVTRAWQYARGADGRGYLWVGRRKRTGRGESSSGLRFDTLHS</sequence>
<comment type="caution">
    <text evidence="1">The sequence shown here is derived from an EMBL/GenBank/DDBJ whole genome shotgun (WGS) entry which is preliminary data.</text>
</comment>
<organism evidence="1 2">
    <name type="scientific">Streptomyces macrosporus</name>
    <dbReference type="NCBI Taxonomy" id="44032"/>
    <lineage>
        <taxon>Bacteria</taxon>
        <taxon>Bacillati</taxon>
        <taxon>Actinomycetota</taxon>
        <taxon>Actinomycetes</taxon>
        <taxon>Kitasatosporales</taxon>
        <taxon>Streptomycetaceae</taxon>
        <taxon>Streptomyces</taxon>
    </lineage>
</organism>
<protein>
    <submittedName>
        <fullName evidence="1">Uncharacterized protein</fullName>
    </submittedName>
</protein>
<evidence type="ECO:0000313" key="1">
    <source>
        <dbReference type="EMBL" id="GAA2463514.1"/>
    </source>
</evidence>
<name>A0ABN3KJN2_9ACTN</name>
<reference evidence="1 2" key="1">
    <citation type="journal article" date="2019" name="Int. J. Syst. Evol. Microbiol.">
        <title>The Global Catalogue of Microorganisms (GCM) 10K type strain sequencing project: providing services to taxonomists for standard genome sequencing and annotation.</title>
        <authorList>
            <consortium name="The Broad Institute Genomics Platform"/>
            <consortium name="The Broad Institute Genome Sequencing Center for Infectious Disease"/>
            <person name="Wu L."/>
            <person name="Ma J."/>
        </authorList>
    </citation>
    <scope>NUCLEOTIDE SEQUENCE [LARGE SCALE GENOMIC DNA]</scope>
    <source>
        <strain evidence="1 2">JCM 6305</strain>
    </source>
</reference>
<accession>A0ABN3KJN2</accession>
<dbReference type="RefSeq" id="WP_344328319.1">
    <property type="nucleotide sequence ID" value="NZ_BAAASZ010000043.1"/>
</dbReference>
<dbReference type="Proteomes" id="UP001501638">
    <property type="component" value="Unassembled WGS sequence"/>
</dbReference>
<evidence type="ECO:0000313" key="2">
    <source>
        <dbReference type="Proteomes" id="UP001501638"/>
    </source>
</evidence>
<dbReference type="EMBL" id="BAAASZ010000043">
    <property type="protein sequence ID" value="GAA2463514.1"/>
    <property type="molecule type" value="Genomic_DNA"/>
</dbReference>
<proteinExistence type="predicted"/>